<protein>
    <submittedName>
        <fullName evidence="2">Uncharacterized protein</fullName>
    </submittedName>
</protein>
<organism evidence="2 3">
    <name type="scientific">Glossina pallidipes</name>
    <name type="common">Tsetse fly</name>
    <dbReference type="NCBI Taxonomy" id="7398"/>
    <lineage>
        <taxon>Eukaryota</taxon>
        <taxon>Metazoa</taxon>
        <taxon>Ecdysozoa</taxon>
        <taxon>Arthropoda</taxon>
        <taxon>Hexapoda</taxon>
        <taxon>Insecta</taxon>
        <taxon>Pterygota</taxon>
        <taxon>Neoptera</taxon>
        <taxon>Endopterygota</taxon>
        <taxon>Diptera</taxon>
        <taxon>Brachycera</taxon>
        <taxon>Muscomorpha</taxon>
        <taxon>Hippoboscoidea</taxon>
        <taxon>Glossinidae</taxon>
        <taxon>Glossina</taxon>
    </lineage>
</organism>
<dbReference type="AlphaFoldDB" id="A0A1B0A0S7"/>
<proteinExistence type="predicted"/>
<accession>A0A1B0A0S7</accession>
<dbReference type="VEuPathDB" id="VectorBase:GPAI030946"/>
<evidence type="ECO:0000313" key="3">
    <source>
        <dbReference type="Proteomes" id="UP000092445"/>
    </source>
</evidence>
<name>A0A1B0A0S7_GLOPL</name>
<evidence type="ECO:0000256" key="1">
    <source>
        <dbReference type="SAM" id="MobiDB-lite"/>
    </source>
</evidence>
<feature type="compositionally biased region" description="Basic and acidic residues" evidence="1">
    <location>
        <begin position="1"/>
        <end position="12"/>
    </location>
</feature>
<reference evidence="3" key="1">
    <citation type="submission" date="2014-03" db="EMBL/GenBank/DDBJ databases">
        <authorList>
            <person name="Aksoy S."/>
            <person name="Warren W."/>
            <person name="Wilson R.K."/>
        </authorList>
    </citation>
    <scope>NUCLEOTIDE SEQUENCE [LARGE SCALE GENOMIC DNA]</scope>
    <source>
        <strain evidence="3">IAEA</strain>
    </source>
</reference>
<dbReference type="EnsemblMetazoa" id="GPAI030946-RA">
    <property type="protein sequence ID" value="GPAI030946-PA"/>
    <property type="gene ID" value="GPAI030946"/>
</dbReference>
<feature type="compositionally biased region" description="Acidic residues" evidence="1">
    <location>
        <begin position="13"/>
        <end position="27"/>
    </location>
</feature>
<dbReference type="Proteomes" id="UP000092445">
    <property type="component" value="Unassembled WGS sequence"/>
</dbReference>
<reference evidence="2" key="2">
    <citation type="submission" date="2020-05" db="UniProtKB">
        <authorList>
            <consortium name="EnsemblMetazoa"/>
        </authorList>
    </citation>
    <scope>IDENTIFICATION</scope>
    <source>
        <strain evidence="2">IAEA</strain>
    </source>
</reference>
<keyword evidence="3" id="KW-1185">Reference proteome</keyword>
<feature type="region of interest" description="Disordered" evidence="1">
    <location>
        <begin position="1"/>
        <end position="27"/>
    </location>
</feature>
<sequence>MHTEHLDGRQDEAFEESDWDDCSDNDIETEIEQQQSKLIEDTEIWKDDTKKNFFCGQTWSPELIKRMEQQQKNNQEKRAQTLNNDCVLKSYRVSIATVAVALKRDAFVVVQLLTKSIAVNYLAAED</sequence>
<evidence type="ECO:0000313" key="2">
    <source>
        <dbReference type="EnsemblMetazoa" id="GPAI030946-PA"/>
    </source>
</evidence>